<sequence length="39" mass="4309">MKLSSHNAPLKEALCLSVPYFWGEGSGNFSLSENDTFCK</sequence>
<protein>
    <submittedName>
        <fullName evidence="1">Uncharacterized protein</fullName>
    </submittedName>
</protein>
<reference evidence="1 2" key="1">
    <citation type="submission" date="2012-10" db="EMBL/GenBank/DDBJ databases">
        <authorList>
            <person name="Harkins D.M."/>
            <person name="Durkin A.S."/>
            <person name="Brinkac L.M."/>
            <person name="Haft D.H."/>
            <person name="Selengut J.D."/>
            <person name="Sanka R."/>
            <person name="DePew J."/>
            <person name="Purushe J."/>
            <person name="Whelen A.C."/>
            <person name="Vinetz J.M."/>
            <person name="Sutton G.G."/>
            <person name="Nierman W.C."/>
            <person name="Fouts D.E."/>
        </authorList>
    </citation>
    <scope>NUCLEOTIDE SEQUENCE [LARGE SCALE GENOMIC DNA]</scope>
    <source>
        <strain evidence="1 2">2006001853</strain>
    </source>
</reference>
<organism evidence="1 2">
    <name type="scientific">Leptospira weilii str. 2006001853</name>
    <dbReference type="NCBI Taxonomy" id="1001589"/>
    <lineage>
        <taxon>Bacteria</taxon>
        <taxon>Pseudomonadati</taxon>
        <taxon>Spirochaetota</taxon>
        <taxon>Spirochaetia</taxon>
        <taxon>Leptospirales</taxon>
        <taxon>Leptospiraceae</taxon>
        <taxon>Leptospira</taxon>
    </lineage>
</organism>
<evidence type="ECO:0000313" key="1">
    <source>
        <dbReference type="EMBL" id="EKR65680.1"/>
    </source>
</evidence>
<dbReference type="Proteomes" id="UP000001338">
    <property type="component" value="Unassembled WGS sequence"/>
</dbReference>
<name>A0A828Z3V9_9LEPT</name>
<proteinExistence type="predicted"/>
<dbReference type="EMBL" id="AFLV02000015">
    <property type="protein sequence ID" value="EKR65680.1"/>
    <property type="molecule type" value="Genomic_DNA"/>
</dbReference>
<gene>
    <name evidence="1" type="ORF">LEP1GSC036_4111</name>
</gene>
<accession>A0A828Z3V9</accession>
<dbReference type="AlphaFoldDB" id="A0A828Z3V9"/>
<comment type="caution">
    <text evidence="1">The sequence shown here is derived from an EMBL/GenBank/DDBJ whole genome shotgun (WGS) entry which is preliminary data.</text>
</comment>
<evidence type="ECO:0000313" key="2">
    <source>
        <dbReference type="Proteomes" id="UP000001338"/>
    </source>
</evidence>